<dbReference type="InterPro" id="IPR000014">
    <property type="entry name" value="PAS"/>
</dbReference>
<organism evidence="6 7">
    <name type="scientific">Methylomonas methanica (strain DSM 25384 / MC09)</name>
    <dbReference type="NCBI Taxonomy" id="857087"/>
    <lineage>
        <taxon>Bacteria</taxon>
        <taxon>Pseudomonadati</taxon>
        <taxon>Pseudomonadota</taxon>
        <taxon>Gammaproteobacteria</taxon>
        <taxon>Methylococcales</taxon>
        <taxon>Methylococcaceae</taxon>
        <taxon>Methylomonas</taxon>
    </lineage>
</organism>
<dbReference type="InterPro" id="IPR003594">
    <property type="entry name" value="HATPase_dom"/>
</dbReference>
<dbReference type="HOGENOM" id="CLU_000445_114_39_6"/>
<dbReference type="PROSITE" id="PS50109">
    <property type="entry name" value="HIS_KIN"/>
    <property type="match status" value="1"/>
</dbReference>
<dbReference type="Gene3D" id="1.10.287.130">
    <property type="match status" value="1"/>
</dbReference>
<dbReference type="EC" id="2.7.13.3" evidence="2"/>
<keyword evidence="3" id="KW-0597">Phosphoprotein</keyword>
<evidence type="ECO:0000256" key="3">
    <source>
        <dbReference type="ARBA" id="ARBA00022553"/>
    </source>
</evidence>
<reference evidence="7" key="3">
    <citation type="submission" date="2011-05" db="EMBL/GenBank/DDBJ databases">
        <title>Complete sequence of Methylomonas methanica MC09.</title>
        <authorList>
            <consortium name="US DOE Joint Genome Institute"/>
            <person name="Lucas S."/>
            <person name="Han J."/>
            <person name="Lapidus A."/>
            <person name="Cheng J.-F."/>
            <person name="Goodwin L."/>
            <person name="Pitluck S."/>
            <person name="Peters L."/>
            <person name="Mikhailova N."/>
            <person name="Teshima H."/>
            <person name="Han C."/>
            <person name="Tapia R."/>
            <person name="Land M."/>
            <person name="Hauser L."/>
            <person name="Kyrpides N."/>
            <person name="Ivanova N."/>
            <person name="Pagani I."/>
            <person name="Stein L."/>
            <person name="Woyke T."/>
        </authorList>
    </citation>
    <scope>NUCLEOTIDE SEQUENCE [LARGE SCALE GENOMIC DNA]</scope>
    <source>
        <strain evidence="7">MC09</strain>
    </source>
</reference>
<keyword evidence="6" id="KW-0418">Kinase</keyword>
<proteinExistence type="predicted"/>
<dbReference type="Pfam" id="PF00512">
    <property type="entry name" value="HisKA"/>
    <property type="match status" value="1"/>
</dbReference>
<dbReference type="eggNOG" id="COG4191">
    <property type="taxonomic scope" value="Bacteria"/>
</dbReference>
<dbReference type="GO" id="GO:0000155">
    <property type="term" value="F:phosphorelay sensor kinase activity"/>
    <property type="evidence" value="ECO:0007669"/>
    <property type="project" value="InterPro"/>
</dbReference>
<dbReference type="InterPro" id="IPR004358">
    <property type="entry name" value="Sig_transdc_His_kin-like_C"/>
</dbReference>
<dbReference type="SMART" id="SM00387">
    <property type="entry name" value="HATPase_c"/>
    <property type="match status" value="1"/>
</dbReference>
<sequence length="402" mass="44432">MNPSHLQYQQKTERLTDAFRMFNELSENLALSYQGLQEQVAHLNNQLAAARSERLATLSEKEKLASRLQQILAALPAAVILLDAQNRIIDCNENAIGFLGEPLLGRQWQDIMARSLLPVPDSPHERQLLDGRIVSLTRNHLSNDAEQIILLSDVSELRTLQDRLAQQKHLSAMGEMVASLAHQVRTPLATAILYASQMSRPQLSEIKRQRFSEKILERLQYLERQVNDMLIYAKQGRLAMQGFSLQGMLRHLAERMEEFDGTFLLDNRVAQDSLLGNQDALRGALLNLLNNAIESGAGLIGLTAVQSGQGVEISIRDDGPGIDPGRQAQLFEPFYTTKTHGTGLGLSVVDSVVKAHKGSVTCRSELGLGSVFVLTLPVLQQGLSLSSADLESVSLENHYEAI</sequence>
<gene>
    <name evidence="6" type="ordered locus">Metme_2959</name>
</gene>
<feature type="coiled-coil region" evidence="4">
    <location>
        <begin position="26"/>
        <end position="53"/>
    </location>
</feature>
<dbReference type="CDD" id="cd00130">
    <property type="entry name" value="PAS"/>
    <property type="match status" value="1"/>
</dbReference>
<evidence type="ECO:0000256" key="2">
    <source>
        <dbReference type="ARBA" id="ARBA00012438"/>
    </source>
</evidence>
<dbReference type="CDD" id="cd00075">
    <property type="entry name" value="HATPase"/>
    <property type="match status" value="1"/>
</dbReference>
<dbReference type="InterPro" id="IPR036097">
    <property type="entry name" value="HisK_dim/P_sf"/>
</dbReference>
<keyword evidence="6" id="KW-0808">Transferase</keyword>
<dbReference type="SUPFAM" id="SSF55785">
    <property type="entry name" value="PYP-like sensor domain (PAS domain)"/>
    <property type="match status" value="1"/>
</dbReference>
<dbReference type="Gene3D" id="3.30.565.10">
    <property type="entry name" value="Histidine kinase-like ATPase, C-terminal domain"/>
    <property type="match status" value="1"/>
</dbReference>
<dbReference type="Pfam" id="PF13188">
    <property type="entry name" value="PAS_8"/>
    <property type="match status" value="1"/>
</dbReference>
<dbReference type="PRINTS" id="PR00344">
    <property type="entry name" value="BCTRLSENSOR"/>
</dbReference>
<reference evidence="6 7" key="1">
    <citation type="journal article" date="2011" name="J. Bacteriol.">
        <title>Complete Genome Sequence of the Aerobic Marine Methanotroph Methylomonas methanica MC09.</title>
        <authorList>
            <person name="Boden R."/>
            <person name="Cunliffe M."/>
            <person name="Scanlan J."/>
            <person name="Moussard H."/>
            <person name="Kits K.D."/>
            <person name="Klotz M.G."/>
            <person name="Jetten M.S."/>
            <person name="Vuilleumier S."/>
            <person name="Han J."/>
            <person name="Peters L."/>
            <person name="Mikhailova N."/>
            <person name="Teshima H."/>
            <person name="Tapia R."/>
            <person name="Kyrpides N."/>
            <person name="Ivanova N."/>
            <person name="Pagani I."/>
            <person name="Cheng J.F."/>
            <person name="Goodwin L."/>
            <person name="Han C."/>
            <person name="Hauser L."/>
            <person name="Land M.L."/>
            <person name="Lapidus A."/>
            <person name="Lucas S."/>
            <person name="Pitluck S."/>
            <person name="Woyke T."/>
            <person name="Stein L."/>
            <person name="Murrell J.C."/>
        </authorList>
    </citation>
    <scope>NUCLEOTIDE SEQUENCE [LARGE SCALE GENOMIC DNA]</scope>
    <source>
        <strain evidence="6 7">MC09</strain>
    </source>
</reference>
<dbReference type="InterPro" id="IPR036890">
    <property type="entry name" value="HATPase_C_sf"/>
</dbReference>
<dbReference type="OrthoDB" id="9776727at2"/>
<dbReference type="STRING" id="857087.Metme_2959"/>
<reference key="2">
    <citation type="submission" date="2011-05" db="EMBL/GenBank/DDBJ databases">
        <title>Complete genome sequence of the aerobic marine methanotroph Methylomonas methanica MC09.</title>
        <authorList>
            <person name="Boden R."/>
            <person name="Cunliffe M."/>
            <person name="Scanlan J."/>
            <person name="Moussard H."/>
            <person name="Kits K.D."/>
            <person name="Klotz M."/>
            <person name="Jetten M."/>
            <person name="Vuilleumier S."/>
            <person name="Han J."/>
            <person name="Peters L."/>
            <person name="Mikhailova N."/>
            <person name="Teshima H."/>
            <person name="Tapia R."/>
            <person name="Kyrpides N."/>
            <person name="Ivanova N."/>
            <person name="Pagani I."/>
            <person name="Cheng J.-F."/>
            <person name="Goodwin L."/>
            <person name="Han C."/>
            <person name="Hauser L."/>
            <person name="Land M."/>
            <person name="Lapidus A."/>
            <person name="Lucas S."/>
            <person name="Pitluck S."/>
            <person name="Woyke T."/>
            <person name="Stein L.Y."/>
            <person name="Murrell C."/>
        </authorList>
    </citation>
    <scope>NUCLEOTIDE SEQUENCE</scope>
    <source>
        <strain>MC09</strain>
    </source>
</reference>
<dbReference type="InterPro" id="IPR003661">
    <property type="entry name" value="HisK_dim/P_dom"/>
</dbReference>
<evidence type="ECO:0000256" key="1">
    <source>
        <dbReference type="ARBA" id="ARBA00000085"/>
    </source>
</evidence>
<evidence type="ECO:0000259" key="5">
    <source>
        <dbReference type="PROSITE" id="PS50109"/>
    </source>
</evidence>
<keyword evidence="4" id="KW-0175">Coiled coil</keyword>
<evidence type="ECO:0000256" key="4">
    <source>
        <dbReference type="SAM" id="Coils"/>
    </source>
</evidence>
<dbReference type="InterPro" id="IPR005467">
    <property type="entry name" value="His_kinase_dom"/>
</dbReference>
<dbReference type="SUPFAM" id="SSF47384">
    <property type="entry name" value="Homodimeric domain of signal transducing histidine kinase"/>
    <property type="match status" value="1"/>
</dbReference>
<dbReference type="RefSeq" id="WP_013819569.1">
    <property type="nucleotide sequence ID" value="NC_015572.1"/>
</dbReference>
<dbReference type="SMART" id="SM00388">
    <property type="entry name" value="HisKA"/>
    <property type="match status" value="1"/>
</dbReference>
<dbReference type="AlphaFoldDB" id="G0A1V6"/>
<dbReference type="EMBL" id="CP002738">
    <property type="protein sequence ID" value="AEG01339.1"/>
    <property type="molecule type" value="Genomic_DNA"/>
</dbReference>
<dbReference type="PANTHER" id="PTHR43065">
    <property type="entry name" value="SENSOR HISTIDINE KINASE"/>
    <property type="match status" value="1"/>
</dbReference>
<dbReference type="Gene3D" id="3.30.450.20">
    <property type="entry name" value="PAS domain"/>
    <property type="match status" value="1"/>
</dbReference>
<dbReference type="PANTHER" id="PTHR43065:SF29">
    <property type="entry name" value="SENSOR PROTEIN KINASE FLES"/>
    <property type="match status" value="1"/>
</dbReference>
<accession>G0A1V6</accession>
<dbReference type="Pfam" id="PF02518">
    <property type="entry name" value="HATPase_c"/>
    <property type="match status" value="1"/>
</dbReference>
<dbReference type="SMART" id="SM00091">
    <property type="entry name" value="PAS"/>
    <property type="match status" value="1"/>
</dbReference>
<dbReference type="SUPFAM" id="SSF55874">
    <property type="entry name" value="ATPase domain of HSP90 chaperone/DNA topoisomerase II/histidine kinase"/>
    <property type="match status" value="1"/>
</dbReference>
<evidence type="ECO:0000313" key="7">
    <source>
        <dbReference type="Proteomes" id="UP000008888"/>
    </source>
</evidence>
<dbReference type="InterPro" id="IPR035965">
    <property type="entry name" value="PAS-like_dom_sf"/>
</dbReference>
<evidence type="ECO:0000313" key="6">
    <source>
        <dbReference type="EMBL" id="AEG01339.1"/>
    </source>
</evidence>
<feature type="domain" description="Histidine kinase" evidence="5">
    <location>
        <begin position="179"/>
        <end position="380"/>
    </location>
</feature>
<keyword evidence="7" id="KW-1185">Reference proteome</keyword>
<dbReference type="Proteomes" id="UP000008888">
    <property type="component" value="Chromosome"/>
</dbReference>
<protein>
    <recommendedName>
        <fullName evidence="2">histidine kinase</fullName>
        <ecNumber evidence="2">2.7.13.3</ecNumber>
    </recommendedName>
</protein>
<comment type="catalytic activity">
    <reaction evidence="1">
        <text>ATP + protein L-histidine = ADP + protein N-phospho-L-histidine.</text>
        <dbReference type="EC" id="2.7.13.3"/>
    </reaction>
</comment>
<dbReference type="CDD" id="cd00082">
    <property type="entry name" value="HisKA"/>
    <property type="match status" value="1"/>
</dbReference>
<name>G0A1V6_METMM</name>
<dbReference type="KEGG" id="mmt:Metme_2959"/>